<dbReference type="EMBL" id="KV441413">
    <property type="protein sequence ID" value="OAF54972.1"/>
    <property type="molecule type" value="Genomic_DNA"/>
</dbReference>
<organism evidence="2">
    <name type="scientific">Pseudogymnoascus destructans</name>
    <dbReference type="NCBI Taxonomy" id="655981"/>
    <lineage>
        <taxon>Eukaryota</taxon>
        <taxon>Fungi</taxon>
        <taxon>Dikarya</taxon>
        <taxon>Ascomycota</taxon>
        <taxon>Pezizomycotina</taxon>
        <taxon>Leotiomycetes</taxon>
        <taxon>Thelebolales</taxon>
        <taxon>Thelebolaceae</taxon>
        <taxon>Pseudogymnoascus</taxon>
    </lineage>
</organism>
<evidence type="ECO:0000256" key="1">
    <source>
        <dbReference type="SAM" id="MobiDB-lite"/>
    </source>
</evidence>
<sequence>MRRIRGGFKGAPTSAPTSAPRNLHHEPMRVRLDALSVARVTTGYGRRQDRRGVKPDAVSGWGVSVEEPGKSGPTPEGLKGAHIRCMSGRRQSVGGEVACVGCRGIDREGKGKREGRIYICRESGGASVHAPCLMQTDS</sequence>
<dbReference type="Proteomes" id="UP000077154">
    <property type="component" value="Unassembled WGS sequence"/>
</dbReference>
<dbReference type="GeneID" id="36291635"/>
<feature type="region of interest" description="Disordered" evidence="1">
    <location>
        <begin position="43"/>
        <end position="79"/>
    </location>
</feature>
<gene>
    <name evidence="2" type="ORF">VC83_08595</name>
</gene>
<reference evidence="2" key="1">
    <citation type="submission" date="2016-03" db="EMBL/GenBank/DDBJ databases">
        <title>Updated assembly of Pseudogymnoascus destructans, the fungus causing white-nose syndrome of bats.</title>
        <authorList>
            <person name="Palmer J.M."/>
            <person name="Drees K.P."/>
            <person name="Foster J.T."/>
            <person name="Lindner D.L."/>
        </authorList>
    </citation>
    <scope>NUCLEOTIDE SEQUENCE [LARGE SCALE GENOMIC DNA]</scope>
    <source>
        <strain evidence="2">20631-21</strain>
    </source>
</reference>
<feature type="region of interest" description="Disordered" evidence="1">
    <location>
        <begin position="1"/>
        <end position="23"/>
    </location>
</feature>
<dbReference type="AlphaFoldDB" id="A0A177A0G3"/>
<name>A0A177A0G3_9PEZI</name>
<proteinExistence type="predicted"/>
<evidence type="ECO:0000313" key="2">
    <source>
        <dbReference type="EMBL" id="OAF54972.1"/>
    </source>
</evidence>
<protein>
    <submittedName>
        <fullName evidence="2">Uncharacterized protein</fullName>
    </submittedName>
</protein>
<accession>A0A177A0G3</accession>
<dbReference type="RefSeq" id="XP_024320275.1">
    <property type="nucleotide sequence ID" value="XM_024472143.1"/>
</dbReference>